<protein>
    <submittedName>
        <fullName evidence="1">Uncharacterized protein</fullName>
    </submittedName>
</protein>
<dbReference type="EMBL" id="BSUN01000004">
    <property type="protein sequence ID" value="GMA37949.1"/>
    <property type="molecule type" value="Genomic_DNA"/>
</dbReference>
<accession>A0ABQ6IML5</accession>
<reference evidence="2" key="1">
    <citation type="journal article" date="2019" name="Int. J. Syst. Evol. Microbiol.">
        <title>The Global Catalogue of Microorganisms (GCM) 10K type strain sequencing project: providing services to taxonomists for standard genome sequencing and annotation.</title>
        <authorList>
            <consortium name="The Broad Institute Genomics Platform"/>
            <consortium name="The Broad Institute Genome Sequencing Center for Infectious Disease"/>
            <person name="Wu L."/>
            <person name="Ma J."/>
        </authorList>
    </citation>
    <scope>NUCLEOTIDE SEQUENCE [LARGE SCALE GENOMIC DNA]</scope>
    <source>
        <strain evidence="2">NBRC 112299</strain>
    </source>
</reference>
<proteinExistence type="predicted"/>
<organism evidence="1 2">
    <name type="scientific">Demequina litorisediminis</name>
    <dbReference type="NCBI Taxonomy" id="1849022"/>
    <lineage>
        <taxon>Bacteria</taxon>
        <taxon>Bacillati</taxon>
        <taxon>Actinomycetota</taxon>
        <taxon>Actinomycetes</taxon>
        <taxon>Micrococcales</taxon>
        <taxon>Demequinaceae</taxon>
        <taxon>Demequina</taxon>
    </lineage>
</organism>
<dbReference type="Proteomes" id="UP001157125">
    <property type="component" value="Unassembled WGS sequence"/>
</dbReference>
<gene>
    <name evidence="1" type="ORF">GCM10025876_41530</name>
</gene>
<sequence>MKDGTNADMLWGAVSKLGSRDFRMGKPAFLIECGLFCKYITGKRKTQGTETS</sequence>
<evidence type="ECO:0000313" key="1">
    <source>
        <dbReference type="EMBL" id="GMA37949.1"/>
    </source>
</evidence>
<evidence type="ECO:0000313" key="2">
    <source>
        <dbReference type="Proteomes" id="UP001157125"/>
    </source>
</evidence>
<comment type="caution">
    <text evidence="1">The sequence shown here is derived from an EMBL/GenBank/DDBJ whole genome shotgun (WGS) entry which is preliminary data.</text>
</comment>
<keyword evidence="2" id="KW-1185">Reference proteome</keyword>
<name>A0ABQ6IML5_9MICO</name>